<evidence type="ECO:0000313" key="2">
    <source>
        <dbReference type="Proteomes" id="UP001168972"/>
    </source>
</evidence>
<dbReference type="Pfam" id="PF21040">
    <property type="entry name" value="CEP104-like_TOG"/>
    <property type="match status" value="1"/>
</dbReference>
<dbReference type="GO" id="GO:0005881">
    <property type="term" value="C:cytoplasmic microtubule"/>
    <property type="evidence" value="ECO:0007669"/>
    <property type="project" value="TreeGrafter"/>
</dbReference>
<proteinExistence type="predicted"/>
<dbReference type="InterPro" id="IPR016024">
    <property type="entry name" value="ARM-type_fold"/>
</dbReference>
<reference evidence="1" key="2">
    <citation type="submission" date="2023-03" db="EMBL/GenBank/DDBJ databases">
        <authorList>
            <person name="Inwood S.N."/>
            <person name="Skelly J.G."/>
            <person name="Guhlin J."/>
            <person name="Harrop T.W.R."/>
            <person name="Goldson S.G."/>
            <person name="Dearden P.K."/>
        </authorList>
    </citation>
    <scope>NUCLEOTIDE SEQUENCE</scope>
    <source>
        <strain evidence="1">Lincoln</strain>
        <tissue evidence="1">Whole body</tissue>
    </source>
</reference>
<name>A0AA39ES09_MICHY</name>
<organism evidence="1 2">
    <name type="scientific">Microctonus hyperodae</name>
    <name type="common">Parasitoid wasp</name>
    <dbReference type="NCBI Taxonomy" id="165561"/>
    <lineage>
        <taxon>Eukaryota</taxon>
        <taxon>Metazoa</taxon>
        <taxon>Ecdysozoa</taxon>
        <taxon>Arthropoda</taxon>
        <taxon>Hexapoda</taxon>
        <taxon>Insecta</taxon>
        <taxon>Pterygota</taxon>
        <taxon>Neoptera</taxon>
        <taxon>Endopterygota</taxon>
        <taxon>Hymenoptera</taxon>
        <taxon>Apocrita</taxon>
        <taxon>Ichneumonoidea</taxon>
        <taxon>Braconidae</taxon>
        <taxon>Euphorinae</taxon>
        <taxon>Microctonus</taxon>
    </lineage>
</organism>
<comment type="caution">
    <text evidence="1">The sequence shown here is derived from an EMBL/GenBank/DDBJ whole genome shotgun (WGS) entry which is preliminary data.</text>
</comment>
<dbReference type="InterPro" id="IPR011989">
    <property type="entry name" value="ARM-like"/>
</dbReference>
<protein>
    <submittedName>
        <fullName evidence="1">Uncharacterized protein</fullName>
    </submittedName>
</protein>
<keyword evidence="2" id="KW-1185">Reference proteome</keyword>
<dbReference type="GO" id="GO:0090307">
    <property type="term" value="P:mitotic spindle assembly"/>
    <property type="evidence" value="ECO:0007669"/>
    <property type="project" value="TreeGrafter"/>
</dbReference>
<reference evidence="1" key="1">
    <citation type="journal article" date="2023" name="bioRxiv">
        <title>Scaffold-level genome assemblies of two parasitoid biocontrol wasps reveal the parthenogenesis mechanism and an associated novel virus.</title>
        <authorList>
            <person name="Inwood S."/>
            <person name="Skelly J."/>
            <person name="Guhlin J."/>
            <person name="Harrop T."/>
            <person name="Goldson S."/>
            <person name="Dearden P."/>
        </authorList>
    </citation>
    <scope>NUCLEOTIDE SEQUENCE</scope>
    <source>
        <strain evidence="1">Lincoln</strain>
        <tissue evidence="1">Whole body</tissue>
    </source>
</reference>
<dbReference type="GO" id="GO:0045180">
    <property type="term" value="C:basal cortex"/>
    <property type="evidence" value="ECO:0007669"/>
    <property type="project" value="TreeGrafter"/>
</dbReference>
<dbReference type="AlphaFoldDB" id="A0AA39ES09"/>
<dbReference type="Gene3D" id="1.25.10.10">
    <property type="entry name" value="Leucine-rich Repeat Variant"/>
    <property type="match status" value="1"/>
</dbReference>
<dbReference type="PANTHER" id="PTHR21567">
    <property type="entry name" value="CLASP"/>
    <property type="match status" value="1"/>
</dbReference>
<dbReference type="PANTHER" id="PTHR21567:SF9">
    <property type="entry name" value="CLIP-ASSOCIATING PROTEIN"/>
    <property type="match status" value="1"/>
</dbReference>
<dbReference type="GO" id="GO:0008017">
    <property type="term" value="F:microtubule binding"/>
    <property type="evidence" value="ECO:0007669"/>
    <property type="project" value="TreeGrafter"/>
</dbReference>
<dbReference type="Proteomes" id="UP001168972">
    <property type="component" value="Unassembled WGS sequence"/>
</dbReference>
<sequence length="133" mass="15552">SFSWSGSQQRLYRDLWDQSTPKDIKEIIDCCGRKHWSDRKEGLIDLQQFLINGNTLTATELRKVTDIFTKMFMDSHTKVFSLFLDTLNELIVTHNEDLNDWLYVLCTRLLNKLGTDLLGSIQNKINKTLEVVR</sequence>
<dbReference type="GO" id="GO:0005876">
    <property type="term" value="C:spindle microtubule"/>
    <property type="evidence" value="ECO:0007669"/>
    <property type="project" value="TreeGrafter"/>
</dbReference>
<gene>
    <name evidence="1" type="ORF">PV327_011491</name>
</gene>
<dbReference type="GO" id="GO:0040001">
    <property type="term" value="P:establishment of mitotic spindle localization"/>
    <property type="evidence" value="ECO:0007669"/>
    <property type="project" value="TreeGrafter"/>
</dbReference>
<dbReference type="EMBL" id="JAQQBR010002647">
    <property type="protein sequence ID" value="KAK0156962.1"/>
    <property type="molecule type" value="Genomic_DNA"/>
</dbReference>
<feature type="non-terminal residue" evidence="1">
    <location>
        <position position="1"/>
    </location>
</feature>
<dbReference type="GO" id="GO:0005815">
    <property type="term" value="C:microtubule organizing center"/>
    <property type="evidence" value="ECO:0007669"/>
    <property type="project" value="TreeGrafter"/>
</dbReference>
<evidence type="ECO:0000313" key="1">
    <source>
        <dbReference type="EMBL" id="KAK0156962.1"/>
    </source>
</evidence>
<dbReference type="GO" id="GO:0072686">
    <property type="term" value="C:mitotic spindle"/>
    <property type="evidence" value="ECO:0007669"/>
    <property type="project" value="TreeGrafter"/>
</dbReference>
<dbReference type="GO" id="GO:0000776">
    <property type="term" value="C:kinetochore"/>
    <property type="evidence" value="ECO:0007669"/>
    <property type="project" value="TreeGrafter"/>
</dbReference>
<accession>A0AA39ES09</accession>
<dbReference type="SUPFAM" id="SSF48371">
    <property type="entry name" value="ARM repeat"/>
    <property type="match status" value="1"/>
</dbReference>